<name>A0ABR1UYX3_9PEZI</name>
<accession>A0ABR1UYX3</accession>
<gene>
    <name evidence="1" type="ORF">PG996_008773</name>
</gene>
<dbReference type="Proteomes" id="UP001446871">
    <property type="component" value="Unassembled WGS sequence"/>
</dbReference>
<sequence>MSPASVVEVGGTGTERASMLAKQYLNLSFMVQLIGSDTPDNLHAGMINRGPGLLDTMQTDSQSGGRIATSYRGLGTRQPVRSAAVYLMDLSPVGMGSSMHQVSAELREHLPILRTNSNSALVIISYNATVDQSTTIAPEKEAIPRLRELCMFQLFNQHQQPVSASDLSELINSCHDATGRLSVMKRVCSETGTRGAVAIEVRYRSYSSG</sequence>
<reference evidence="1 2" key="1">
    <citation type="submission" date="2023-01" db="EMBL/GenBank/DDBJ databases">
        <title>Analysis of 21 Apiospora genomes using comparative genomics revels a genus with tremendous synthesis potential of carbohydrate active enzymes and secondary metabolites.</title>
        <authorList>
            <person name="Sorensen T."/>
        </authorList>
    </citation>
    <scope>NUCLEOTIDE SEQUENCE [LARGE SCALE GENOMIC DNA]</scope>
    <source>
        <strain evidence="1 2">CBS 83171</strain>
    </source>
</reference>
<keyword evidence="2" id="KW-1185">Reference proteome</keyword>
<protein>
    <submittedName>
        <fullName evidence="1">Uncharacterized protein</fullName>
    </submittedName>
</protein>
<organism evidence="1 2">
    <name type="scientific">Apiospora saccharicola</name>
    <dbReference type="NCBI Taxonomy" id="335842"/>
    <lineage>
        <taxon>Eukaryota</taxon>
        <taxon>Fungi</taxon>
        <taxon>Dikarya</taxon>
        <taxon>Ascomycota</taxon>
        <taxon>Pezizomycotina</taxon>
        <taxon>Sordariomycetes</taxon>
        <taxon>Xylariomycetidae</taxon>
        <taxon>Amphisphaeriales</taxon>
        <taxon>Apiosporaceae</taxon>
        <taxon>Apiospora</taxon>
    </lineage>
</organism>
<dbReference type="EMBL" id="JAQQWM010000005">
    <property type="protein sequence ID" value="KAK8064121.1"/>
    <property type="molecule type" value="Genomic_DNA"/>
</dbReference>
<proteinExistence type="predicted"/>
<evidence type="ECO:0000313" key="2">
    <source>
        <dbReference type="Proteomes" id="UP001446871"/>
    </source>
</evidence>
<evidence type="ECO:0000313" key="1">
    <source>
        <dbReference type="EMBL" id="KAK8064121.1"/>
    </source>
</evidence>
<comment type="caution">
    <text evidence="1">The sequence shown here is derived from an EMBL/GenBank/DDBJ whole genome shotgun (WGS) entry which is preliminary data.</text>
</comment>